<dbReference type="PROSITE" id="PS00893">
    <property type="entry name" value="NUDIX_BOX"/>
    <property type="match status" value="1"/>
</dbReference>
<dbReference type="Pfam" id="PF00293">
    <property type="entry name" value="NUDIX"/>
    <property type="match status" value="1"/>
</dbReference>
<dbReference type="InterPro" id="IPR020476">
    <property type="entry name" value="Nudix_hydrolase"/>
</dbReference>
<sequence>MRLLACVLLVDPAGRLLLQLRDEHAPNHPDVWGLPGGHGEPGETAAATASRELYEETGLRPDGELRLFASQELPELDRVKHYFWAATRARQEDVVLGEGAAMLFVPPGEVLDGRPYTPGTVEVLTRFLASPEYAGLAAAGC</sequence>
<organism evidence="6 7">
    <name type="scientific">Micromonospora purpureochromogenes</name>
    <dbReference type="NCBI Taxonomy" id="47872"/>
    <lineage>
        <taxon>Bacteria</taxon>
        <taxon>Bacillati</taxon>
        <taxon>Actinomycetota</taxon>
        <taxon>Actinomycetes</taxon>
        <taxon>Micromonosporales</taxon>
        <taxon>Micromonosporaceae</taxon>
        <taxon>Micromonospora</taxon>
    </lineage>
</organism>
<dbReference type="CDD" id="cd18882">
    <property type="entry name" value="NUDIX_Hydrolase"/>
    <property type="match status" value="1"/>
</dbReference>
<evidence type="ECO:0000259" key="5">
    <source>
        <dbReference type="PROSITE" id="PS51462"/>
    </source>
</evidence>
<dbReference type="PANTHER" id="PTHR43046:SF14">
    <property type="entry name" value="MUTT_NUDIX FAMILY PROTEIN"/>
    <property type="match status" value="1"/>
</dbReference>
<dbReference type="PRINTS" id="PR00502">
    <property type="entry name" value="NUDIXFAMILY"/>
</dbReference>
<dbReference type="GO" id="GO:0016787">
    <property type="term" value="F:hydrolase activity"/>
    <property type="evidence" value="ECO:0007669"/>
    <property type="project" value="UniProtKB-KW"/>
</dbReference>
<keyword evidence="3 4" id="KW-0378">Hydrolase</keyword>
<feature type="domain" description="Nudix hydrolase" evidence="5">
    <location>
        <begin position="1"/>
        <end position="129"/>
    </location>
</feature>
<evidence type="ECO:0000313" key="7">
    <source>
        <dbReference type="Proteomes" id="UP000198228"/>
    </source>
</evidence>
<dbReference type="Gene3D" id="3.90.79.10">
    <property type="entry name" value="Nucleoside Triphosphate Pyrophosphohydrolase"/>
    <property type="match status" value="1"/>
</dbReference>
<evidence type="ECO:0000313" key="6">
    <source>
        <dbReference type="EMBL" id="SCF13713.1"/>
    </source>
</evidence>
<evidence type="ECO:0000256" key="3">
    <source>
        <dbReference type="ARBA" id="ARBA00022801"/>
    </source>
</evidence>
<evidence type="ECO:0000256" key="4">
    <source>
        <dbReference type="RuleBase" id="RU003476"/>
    </source>
</evidence>
<protein>
    <submittedName>
        <fullName evidence="6">NUDIX domain-containing protein</fullName>
    </submittedName>
</protein>
<dbReference type="PROSITE" id="PS51462">
    <property type="entry name" value="NUDIX"/>
    <property type="match status" value="1"/>
</dbReference>
<dbReference type="SUPFAM" id="SSF55811">
    <property type="entry name" value="Nudix"/>
    <property type="match status" value="1"/>
</dbReference>
<comment type="similarity">
    <text evidence="2 4">Belongs to the Nudix hydrolase family.</text>
</comment>
<accession>A0A1C4XZ17</accession>
<gene>
    <name evidence="6" type="ORF">GA0074696_2945</name>
</gene>
<dbReference type="RefSeq" id="WP_088961621.1">
    <property type="nucleotide sequence ID" value="NZ_LT607410.1"/>
</dbReference>
<dbReference type="InterPro" id="IPR020084">
    <property type="entry name" value="NUDIX_hydrolase_CS"/>
</dbReference>
<dbReference type="InterPro" id="IPR000086">
    <property type="entry name" value="NUDIX_hydrolase_dom"/>
</dbReference>
<evidence type="ECO:0000256" key="1">
    <source>
        <dbReference type="ARBA" id="ARBA00001946"/>
    </source>
</evidence>
<dbReference type="EMBL" id="LT607410">
    <property type="protein sequence ID" value="SCF13713.1"/>
    <property type="molecule type" value="Genomic_DNA"/>
</dbReference>
<dbReference type="AlphaFoldDB" id="A0A1C4XZ17"/>
<reference evidence="6 7" key="1">
    <citation type="submission" date="2016-06" db="EMBL/GenBank/DDBJ databases">
        <authorList>
            <person name="Kjaerup R.B."/>
            <person name="Dalgaard T.S."/>
            <person name="Juul-Madsen H.R."/>
        </authorList>
    </citation>
    <scope>NUCLEOTIDE SEQUENCE [LARGE SCALE GENOMIC DNA]</scope>
    <source>
        <strain evidence="6 7">DSM 43821</strain>
    </source>
</reference>
<comment type="cofactor">
    <cofactor evidence="1">
        <name>Mg(2+)</name>
        <dbReference type="ChEBI" id="CHEBI:18420"/>
    </cofactor>
</comment>
<dbReference type="PANTHER" id="PTHR43046">
    <property type="entry name" value="GDP-MANNOSE MANNOSYL HYDROLASE"/>
    <property type="match status" value="1"/>
</dbReference>
<proteinExistence type="inferred from homology"/>
<dbReference type="Proteomes" id="UP000198228">
    <property type="component" value="Chromosome I"/>
</dbReference>
<dbReference type="InterPro" id="IPR015797">
    <property type="entry name" value="NUDIX_hydrolase-like_dom_sf"/>
</dbReference>
<name>A0A1C4XZ17_9ACTN</name>
<evidence type="ECO:0000256" key="2">
    <source>
        <dbReference type="ARBA" id="ARBA00005582"/>
    </source>
</evidence>